<dbReference type="Pfam" id="PF16732">
    <property type="entry name" value="ComP_DUS"/>
    <property type="match status" value="1"/>
</dbReference>
<dbReference type="NCBIfam" id="TIGR02532">
    <property type="entry name" value="IV_pilin_GFxxxE"/>
    <property type="match status" value="1"/>
</dbReference>
<sequence>MNNLNRQSSAGFTLIEVMIIVVIIAILAAIAWPSYQNFIRQTRLERARADLMTNAQMMERFYSQCHTFTPASGAQAPCNVAAPALTTSDEVSRFFTIRYGANNPGANNYELVAAPLANTGETRELRYDSTNSMTLCEPGAVAASDVCRVY</sequence>
<dbReference type="AlphaFoldDB" id="A0A892ZL34"/>
<keyword evidence="1" id="KW-0472">Membrane</keyword>
<reference evidence="2" key="1">
    <citation type="submission" date="2021-02" db="EMBL/GenBank/DDBJ databases">
        <title>Neisseriaceae sp. 26B isolated from the cloaca of a Common Toad-headed Turtle (Mesoclemmys nasuta).</title>
        <authorList>
            <person name="Spergser J."/>
            <person name="Busse H.-J."/>
        </authorList>
    </citation>
    <scope>NUCLEOTIDE SEQUENCE</scope>
    <source>
        <strain evidence="2">26B</strain>
    </source>
</reference>
<dbReference type="RefSeq" id="WP_328301323.1">
    <property type="nucleotide sequence ID" value="NZ_CP069798.1"/>
</dbReference>
<name>A0A892ZL34_9NEIS</name>
<accession>A0A892ZL34</accession>
<evidence type="ECO:0000313" key="3">
    <source>
        <dbReference type="Proteomes" id="UP000653156"/>
    </source>
</evidence>
<evidence type="ECO:0000313" key="2">
    <source>
        <dbReference type="EMBL" id="QRQ83128.1"/>
    </source>
</evidence>
<keyword evidence="3" id="KW-1185">Reference proteome</keyword>
<dbReference type="SUPFAM" id="SSF54523">
    <property type="entry name" value="Pili subunits"/>
    <property type="match status" value="1"/>
</dbReference>
<keyword evidence="1" id="KW-1133">Transmembrane helix</keyword>
<dbReference type="InterPro" id="IPR031982">
    <property type="entry name" value="PilE-like"/>
</dbReference>
<feature type="transmembrane region" description="Helical" evidence="1">
    <location>
        <begin position="12"/>
        <end position="35"/>
    </location>
</feature>
<dbReference type="InterPro" id="IPR045584">
    <property type="entry name" value="Pilin-like"/>
</dbReference>
<dbReference type="GO" id="GO:0043683">
    <property type="term" value="P:type IV pilus assembly"/>
    <property type="evidence" value="ECO:0007669"/>
    <property type="project" value="InterPro"/>
</dbReference>
<protein>
    <submittedName>
        <fullName evidence="2">Prepilin-type N-terminal cleavage/methylation domain-containing protein</fullName>
    </submittedName>
</protein>
<dbReference type="InterPro" id="IPR012902">
    <property type="entry name" value="N_methyl_site"/>
</dbReference>
<evidence type="ECO:0000256" key="1">
    <source>
        <dbReference type="SAM" id="Phobius"/>
    </source>
</evidence>
<dbReference type="PROSITE" id="PS00409">
    <property type="entry name" value="PROKAR_NTER_METHYL"/>
    <property type="match status" value="1"/>
</dbReference>
<gene>
    <name evidence="2" type="ORF">JQU52_07165</name>
</gene>
<dbReference type="Pfam" id="PF07963">
    <property type="entry name" value="N_methyl"/>
    <property type="match status" value="1"/>
</dbReference>
<dbReference type="Proteomes" id="UP000653156">
    <property type="component" value="Chromosome"/>
</dbReference>
<organism evidence="2 3">
    <name type="scientific">Paralysiella testudinis</name>
    <dbReference type="NCBI Taxonomy" id="2809020"/>
    <lineage>
        <taxon>Bacteria</taxon>
        <taxon>Pseudomonadati</taxon>
        <taxon>Pseudomonadota</taxon>
        <taxon>Betaproteobacteria</taxon>
        <taxon>Neisseriales</taxon>
        <taxon>Neisseriaceae</taxon>
        <taxon>Paralysiella</taxon>
    </lineage>
</organism>
<proteinExistence type="predicted"/>
<dbReference type="KEGG" id="ptes:JQU52_07165"/>
<keyword evidence="1" id="KW-0812">Transmembrane</keyword>
<dbReference type="EMBL" id="CP069798">
    <property type="protein sequence ID" value="QRQ83128.1"/>
    <property type="molecule type" value="Genomic_DNA"/>
</dbReference>
<dbReference type="Gene3D" id="3.30.700.10">
    <property type="entry name" value="Glycoprotein, Type 4 Pilin"/>
    <property type="match status" value="1"/>
</dbReference>